<feature type="region of interest" description="Disordered" evidence="4">
    <location>
        <begin position="1936"/>
        <end position="1958"/>
    </location>
</feature>
<dbReference type="Gene3D" id="3.40.50.150">
    <property type="entry name" value="Vaccinia Virus protein VP39"/>
    <property type="match status" value="1"/>
</dbReference>
<keyword evidence="1" id="KW-0489">Methyltransferase</keyword>
<dbReference type="Pfam" id="PF00145">
    <property type="entry name" value="DNA_methylase"/>
    <property type="match status" value="1"/>
</dbReference>
<dbReference type="SUPFAM" id="SSF53335">
    <property type="entry name" value="S-adenosyl-L-methionine-dependent methyltransferases"/>
    <property type="match status" value="1"/>
</dbReference>
<evidence type="ECO:0000313" key="5">
    <source>
        <dbReference type="EMBL" id="CAK9008474.1"/>
    </source>
</evidence>
<dbReference type="EMBL" id="CAXAMN010004269">
    <property type="protein sequence ID" value="CAK9008474.1"/>
    <property type="molecule type" value="Genomic_DNA"/>
</dbReference>
<evidence type="ECO:0000313" key="6">
    <source>
        <dbReference type="Proteomes" id="UP001642484"/>
    </source>
</evidence>
<evidence type="ECO:0000256" key="4">
    <source>
        <dbReference type="SAM" id="MobiDB-lite"/>
    </source>
</evidence>
<accession>A0ABP0J289</accession>
<keyword evidence="6" id="KW-1185">Reference proteome</keyword>
<reference evidence="5 6" key="1">
    <citation type="submission" date="2024-02" db="EMBL/GenBank/DDBJ databases">
        <authorList>
            <person name="Chen Y."/>
            <person name="Shah S."/>
            <person name="Dougan E. K."/>
            <person name="Thang M."/>
            <person name="Chan C."/>
        </authorList>
    </citation>
    <scope>NUCLEOTIDE SEQUENCE [LARGE SCALE GENOMIC DNA]</scope>
</reference>
<dbReference type="InterPro" id="IPR001525">
    <property type="entry name" value="C5_MeTfrase"/>
</dbReference>
<feature type="compositionally biased region" description="Low complexity" evidence="4">
    <location>
        <begin position="1356"/>
        <end position="1378"/>
    </location>
</feature>
<feature type="region of interest" description="Disordered" evidence="4">
    <location>
        <begin position="1461"/>
        <end position="1480"/>
    </location>
</feature>
<feature type="compositionally biased region" description="Basic and acidic residues" evidence="4">
    <location>
        <begin position="2080"/>
        <end position="2091"/>
    </location>
</feature>
<feature type="compositionally biased region" description="Basic and acidic residues" evidence="4">
    <location>
        <begin position="1461"/>
        <end position="1472"/>
    </location>
</feature>
<keyword evidence="3" id="KW-0949">S-adenosyl-L-methionine</keyword>
<feature type="region of interest" description="Disordered" evidence="4">
    <location>
        <begin position="2071"/>
        <end position="2111"/>
    </location>
</feature>
<proteinExistence type="predicted"/>
<evidence type="ECO:0000256" key="1">
    <source>
        <dbReference type="ARBA" id="ARBA00022603"/>
    </source>
</evidence>
<evidence type="ECO:0000256" key="2">
    <source>
        <dbReference type="ARBA" id="ARBA00022679"/>
    </source>
</evidence>
<dbReference type="PANTHER" id="PTHR46098:SF1">
    <property type="entry name" value="TRNA (CYTOSINE(38)-C(5))-METHYLTRANSFERASE"/>
    <property type="match status" value="1"/>
</dbReference>
<organism evidence="5 6">
    <name type="scientific">Durusdinium trenchii</name>
    <dbReference type="NCBI Taxonomy" id="1381693"/>
    <lineage>
        <taxon>Eukaryota</taxon>
        <taxon>Sar</taxon>
        <taxon>Alveolata</taxon>
        <taxon>Dinophyceae</taxon>
        <taxon>Suessiales</taxon>
        <taxon>Symbiodiniaceae</taxon>
        <taxon>Durusdinium</taxon>
    </lineage>
</organism>
<feature type="compositionally biased region" description="Low complexity" evidence="4">
    <location>
        <begin position="1936"/>
        <end position="1949"/>
    </location>
</feature>
<evidence type="ECO:0008006" key="7">
    <source>
        <dbReference type="Google" id="ProtNLM"/>
    </source>
</evidence>
<feature type="compositionally biased region" description="Acidic residues" evidence="4">
    <location>
        <begin position="2092"/>
        <end position="2108"/>
    </location>
</feature>
<feature type="region of interest" description="Disordered" evidence="4">
    <location>
        <begin position="1898"/>
        <end position="1918"/>
    </location>
</feature>
<dbReference type="InterPro" id="IPR050750">
    <property type="entry name" value="C5-MTase"/>
</dbReference>
<dbReference type="InterPro" id="IPR029063">
    <property type="entry name" value="SAM-dependent_MTases_sf"/>
</dbReference>
<name>A0ABP0J289_9DINO</name>
<feature type="region of interest" description="Disordered" evidence="4">
    <location>
        <begin position="1318"/>
        <end position="1438"/>
    </location>
</feature>
<evidence type="ECO:0000256" key="3">
    <source>
        <dbReference type="ARBA" id="ARBA00022691"/>
    </source>
</evidence>
<sequence>MRRLRVAVAPVACCASAYMTHRGGKYRLGAVAYLATIDSDMVWGQTASVPRNPHAEHLSQQMRCQTLHTSLMVTTVTSVLQSRDFNGTRAAWQRISRENLTKWSKATAAKPMYLFPDQGLNMKVLLDRIGEIWVDGGFGTRDQFLKIYSPAAQRDEAQEAVDLQLHLTGYRQRARGCKCKANLGVWVAKLATQQGTPWQCDDFLKETLTRMAGGKGSVARLVQHSPEIKRIFVEYCKETASVAATVTNFRAAQHRFESYSKPLGRSCLHLHACVKTCLYLMRARNDQAATHAKAWLLWLSDEHAIQAAMLADAADCSMQLTRSMDVEDLDPASISAELIVYRKQIRALFVDGECFNRFGYTKTMLDMLSEPCVYQVGRATCCIGSATGVPQQTQMSCLKRMQAWVALAEATLAAEFPCWELMQAFGCFDLRGRLPNTEECLSRIARSCSLDEKLLIAQFQDVHPRAQMEFKETSRKAGDNQAAWAAIIAKLSSRKRARDAHPVDVLRQALVHYLVFGGSTSGVEQGFSKAAWAVHSRRHQAKASTEDLAVKVTLDNRCYDERALLPLARKCWSVCYGAPRVHDVHRIDKGVTKLLQDEDGAHGKSEAAFIRKRRKAAASAGANQSLDSEVNTQELDIVWTEKHDAEKLFLRKKMKCRRVQAFAEKSLLDDEITPELLADRVACAQKLEKNEADRVTKKLRTQAKMGCCSSDALAFLGGGCVYMAVTAMAAPALADLQLAIARHGLRVTTAPKDAVAIVCDRPGRLADKRLRLLSALLGWYEMYQRGVAYVVVASDEKDDPSLQGLKHTYCVDELIEKLLFGSDFSGLDSAWIALQRLKVPAQLQFCSDIDPDCKNLLLTLHKPARFHDNVATRSPDDEAACDCYVFTPPCQSFSVQGKRRGLKDPRAAAMKSSFQYIKRKHPRVVLFENVKGITHKAFRPVLNGMRAALKKLGYVVWMKVLDSSNFRVAQDAAASARRMTAASAAGWSTDWEDVLECARNAMMWANAAADGDDEVMITALDVLTTLRFSHSCHYPVTRIACGLPDRSVNLKSNLKVTEFTKHEFQQALTLLQSLSRLETPTFKWRWLQSGFFGDTAEAVLCDRFASWLLRPPMVMILDCGGVLSSTDSKVKQDGLTIWKAAQPGAWAFLRCFWAKYGRDKLHVISRVNAPNNAQHWVVRFCQAMQMDTENVHLVRHAADKGEVSKNLRATNAVEDSTLCLYHMTFANHVNWKYGILFDKHWRSTNKPYDGWCKAKTVLNPNKAWDEIAKGTNCWPGPKIWDTLVKNGPPYAEASDAVADGALRQHCFDGDSDGYTYSYDYEYTDDEGSDAPAASADRGPMADSANTSKDVEPDQETAASAGHTTAAAAGQTEDQAAGETPPAAEQSPRLQSPPAPESEPPVLHQHVHAKGKPEPSRLTLTPGPGARMTQDDEGPVDREDFNDVVSAVRDLTGEVRTLAEKLREQQRSGHRSADSGWLSRKRQRAADYRASGGGQQVPFELESLKKAIGSDAGCYRCGCNIWWSDLIWMANHRVPVNVGQVKAIQKTEFSSPPSTFPFTVTVAVDKEALASKPEGGWQRLSPAEPVHALLLSIQHDIQSNVGEQRLKEWRRVCLTVSFTFEAVTAGEARFWRAQNLRESAVNHGLVVRMSLRQRIYDVAGFKMSKEKASGHEFGAEKVAQAYTQQLKLAVDAEPISKSFVEDACHIHRRLLSLEPCQQILEWADRELLHNNPWKSIYALKALLDRASTSDNIIWCMLGMMDGFRMNIVDLSHFAVQKVKDSYVEVLKLKKKVKEHLLQEWLQGLDIEAKWKNGLRDTFSSFESVRKKYAPYPASAAPDSAWMVGCPESVNQVTDIIEQLVYNQAFDNRYRDAVKAKHELEDFLGYPTVAKLLQDAEAQVRSEKKPAAESNTSVEAAPAPSAGSAASAAAATAVSDSSATGTAAPTSAASAHDTLNDEDQQQWRQHMLKTIRAHIRLIPEGKSQAELEQALKDTGYATLKGDPTGQVLLHFDIKKFGEPLTRPDFRIPTLRDQSYCKLVRSVLNARSGGDGPGALQPGEIGLILDGGKQGNKNKLLAPWKEGTSREGNKKGAAAEDEEEEGQQDEDDDEGDKPNLVWDSLLIAYTEDSLASRKQRVRGTGTLKQVETCLVLSSKKLTLPVRTRKHFQGSSNGDLLLGVAWPKLAEEWHVKWQEKKEMLGKKHLVPVGGKTADDAGDRTSNRAANELEPMCYHSLPLAFYEEILHGYYAKMVVDMTPSDARFAWACLRTRTGYVGICFTEAHVRGLENRLLELLKEDMVDPNSPLFSAAYSEAVGLKKTPSQGSGGPDPKAASAFMKRAAQSSVAASAIGAAVLEEKPSTCRMGWAGKMS</sequence>
<comment type="caution">
    <text evidence="5">The sequence shown here is derived from an EMBL/GenBank/DDBJ whole genome shotgun (WGS) entry which is preliminary data.</text>
</comment>
<protein>
    <recommendedName>
        <fullName evidence="7">DNA (cytosine-5-)-methyltransferase</fullName>
    </recommendedName>
</protein>
<keyword evidence="2" id="KW-0808">Transferase</keyword>
<dbReference type="PANTHER" id="PTHR46098">
    <property type="entry name" value="TRNA (CYTOSINE(38)-C(5))-METHYLTRANSFERASE"/>
    <property type="match status" value="1"/>
</dbReference>
<gene>
    <name evidence="5" type="ORF">CCMP2556_LOCUS9263</name>
</gene>
<dbReference type="Proteomes" id="UP001642484">
    <property type="component" value="Unassembled WGS sequence"/>
</dbReference>